<name>A0A268EHQ3_9BACL</name>
<dbReference type="InterPro" id="IPR019690">
    <property type="entry name" value="DUF2569"/>
</dbReference>
<sequence>MKVYKSNKLTFKECCLLETKLQGNQPGTGRSGVSGLGGWLILVQIGLYATLIIALYELVVTMPVFSPETWNMITSKESEYYHYLWGPVIVYETAYGIILSAFCVFILIDFYARKAIVPKLMIIFYGGSLLLGIFDYILVMQIPLAREAEDGSTVQALIRAGFTSLIWIPYFLKSVRVKNTFVR</sequence>
<reference evidence="3 4" key="1">
    <citation type="submission" date="2017-07" db="EMBL/GenBank/DDBJ databases">
        <title>Isolation and whole genome analysis of endospore-forming bacteria from heroin.</title>
        <authorList>
            <person name="Kalinowski J."/>
            <person name="Ahrens B."/>
            <person name="Al-Dilaimi A."/>
            <person name="Winkler A."/>
            <person name="Wibberg D."/>
            <person name="Schleenbecker U."/>
            <person name="Ruckert C."/>
            <person name="Wolfel R."/>
            <person name="Grass G."/>
        </authorList>
    </citation>
    <scope>NUCLEOTIDE SEQUENCE [LARGE SCALE GENOMIC DNA]</scope>
    <source>
        <strain evidence="3 4">7537-G1</strain>
    </source>
</reference>
<evidence type="ECO:0000256" key="1">
    <source>
        <dbReference type="SAM" id="Phobius"/>
    </source>
</evidence>
<feature type="transmembrane region" description="Helical" evidence="1">
    <location>
        <begin position="39"/>
        <end position="65"/>
    </location>
</feature>
<keyword evidence="1" id="KW-1133">Transmembrane helix</keyword>
<protein>
    <submittedName>
        <fullName evidence="2">DUF2569 family protein</fullName>
    </submittedName>
</protein>
<dbReference type="EMBL" id="WOAA01000013">
    <property type="protein sequence ID" value="MUG67303.1"/>
    <property type="molecule type" value="Genomic_DNA"/>
</dbReference>
<dbReference type="AlphaFoldDB" id="A0A268EHQ3"/>
<keyword evidence="1" id="KW-0472">Membrane</keyword>
<reference evidence="2 5" key="2">
    <citation type="submission" date="2019-11" db="EMBL/GenBank/DDBJ databases">
        <title>Draft genome sequences of five Paenibacillus species of dairy origin.</title>
        <authorList>
            <person name="Olajide A.M."/>
            <person name="Chen S."/>
            <person name="Lapointe G."/>
        </authorList>
    </citation>
    <scope>NUCLEOTIDE SEQUENCE [LARGE SCALE GENOMIC DNA]</scope>
    <source>
        <strain evidence="2 5">3CS1</strain>
    </source>
</reference>
<keyword evidence="5" id="KW-1185">Reference proteome</keyword>
<dbReference type="Proteomes" id="UP000435177">
    <property type="component" value="Unassembled WGS sequence"/>
</dbReference>
<gene>
    <name evidence="3" type="ORF">CHH67_21530</name>
    <name evidence="2" type="ORF">GNP94_15050</name>
</gene>
<organism evidence="3 4">
    <name type="scientific">Paenibacillus campinasensis</name>
    <dbReference type="NCBI Taxonomy" id="66347"/>
    <lineage>
        <taxon>Bacteria</taxon>
        <taxon>Bacillati</taxon>
        <taxon>Bacillota</taxon>
        <taxon>Bacilli</taxon>
        <taxon>Bacillales</taxon>
        <taxon>Paenibacillaceae</taxon>
        <taxon>Paenibacillus</taxon>
    </lineage>
</organism>
<feature type="transmembrane region" description="Helical" evidence="1">
    <location>
        <begin position="85"/>
        <end position="108"/>
    </location>
</feature>
<feature type="transmembrane region" description="Helical" evidence="1">
    <location>
        <begin position="154"/>
        <end position="172"/>
    </location>
</feature>
<accession>A0A268EHQ3</accession>
<proteinExistence type="predicted"/>
<dbReference type="Pfam" id="PF10754">
    <property type="entry name" value="DUF2569"/>
    <property type="match status" value="1"/>
</dbReference>
<evidence type="ECO:0000313" key="4">
    <source>
        <dbReference type="Proteomes" id="UP000215596"/>
    </source>
</evidence>
<evidence type="ECO:0000313" key="3">
    <source>
        <dbReference type="EMBL" id="PAD72652.1"/>
    </source>
</evidence>
<evidence type="ECO:0000313" key="2">
    <source>
        <dbReference type="EMBL" id="MUG67303.1"/>
    </source>
</evidence>
<keyword evidence="1" id="KW-0812">Transmembrane</keyword>
<comment type="caution">
    <text evidence="3">The sequence shown here is derived from an EMBL/GenBank/DDBJ whole genome shotgun (WGS) entry which is preliminary data.</text>
</comment>
<dbReference type="Proteomes" id="UP000215596">
    <property type="component" value="Unassembled WGS sequence"/>
</dbReference>
<dbReference type="EMBL" id="NPBY01000076">
    <property type="protein sequence ID" value="PAD72652.1"/>
    <property type="molecule type" value="Genomic_DNA"/>
</dbReference>
<dbReference type="OrthoDB" id="9155572at2"/>
<feature type="transmembrane region" description="Helical" evidence="1">
    <location>
        <begin position="120"/>
        <end position="142"/>
    </location>
</feature>
<evidence type="ECO:0000313" key="5">
    <source>
        <dbReference type="Proteomes" id="UP000435177"/>
    </source>
</evidence>